<accession>A0ABS2V3Q1</accession>
<keyword evidence="1 2" id="KW-0456">Lyase</keyword>
<evidence type="ECO:0000256" key="2">
    <source>
        <dbReference type="RuleBase" id="RU366034"/>
    </source>
</evidence>
<dbReference type="Pfam" id="PF19086">
    <property type="entry name" value="Terpene_syn_C_2"/>
    <property type="match status" value="1"/>
</dbReference>
<sequence>MFDLAFGDQVHLDVPDLNIPFTATLHPAVAAAGDHAITWAREAGLLEGKSAEERALREGHFRFASWMYPTASLSHLVQLTAVDAWMFLADDHADELRTIDGLISSGGILGEVLQRIEADMSPQWCTRFREHLADWVTSNEQAATRHHAQEVPSLEEYVPWRRVSGTLLWGFDLVEYATERELPAASVSSSAYAELVEAAADVICWTNDLYSAPKEIQRGDPNNLLVVLQHHYGMTLQEAAEATVERIEARVSEFHALLPTMLDQAPPSSLHSVHRAWADGLASWMRGNLEFCRESPRYAMPAPSSE</sequence>
<dbReference type="Proteomes" id="UP000664109">
    <property type="component" value="Unassembled WGS sequence"/>
</dbReference>
<dbReference type="EMBL" id="JAFEJA010000003">
    <property type="protein sequence ID" value="MBM9624461.1"/>
    <property type="molecule type" value="Genomic_DNA"/>
</dbReference>
<keyword evidence="2" id="KW-0479">Metal-binding</keyword>
<keyword evidence="2" id="KW-0460">Magnesium</keyword>
<keyword evidence="4" id="KW-1185">Reference proteome</keyword>
<dbReference type="PANTHER" id="PTHR35201">
    <property type="entry name" value="TERPENE SYNTHASE"/>
    <property type="match status" value="1"/>
</dbReference>
<comment type="similarity">
    <text evidence="2">Belongs to the terpene synthase family.</text>
</comment>
<name>A0ABS2V3Q1_9ACTN</name>
<protein>
    <recommendedName>
        <fullName evidence="2">Terpene synthase</fullName>
        <ecNumber evidence="2">4.2.3.-</ecNumber>
    </recommendedName>
</protein>
<dbReference type="SFLD" id="SFLDG01020">
    <property type="entry name" value="Terpene_Cyclase_Like_2"/>
    <property type="match status" value="1"/>
</dbReference>
<organism evidence="3 4">
    <name type="scientific">Streptomyces zhihengii</name>
    <dbReference type="NCBI Taxonomy" id="1818004"/>
    <lineage>
        <taxon>Bacteria</taxon>
        <taxon>Bacillati</taxon>
        <taxon>Actinomycetota</taxon>
        <taxon>Actinomycetes</taxon>
        <taxon>Kitasatosporales</taxon>
        <taxon>Streptomycetaceae</taxon>
        <taxon>Streptomyces</taxon>
    </lineage>
</organism>
<dbReference type="InterPro" id="IPR008949">
    <property type="entry name" value="Isoprenoid_synthase_dom_sf"/>
</dbReference>
<evidence type="ECO:0000313" key="3">
    <source>
        <dbReference type="EMBL" id="MBM9624461.1"/>
    </source>
</evidence>
<reference evidence="3 4" key="1">
    <citation type="journal article" date="2016" name="Arch. Microbiol.">
        <title>Streptomyces zhihengii sp. nov., isolated from rhizospheric soil of Psammosilene tunicoides.</title>
        <authorList>
            <person name="Huang M.J."/>
            <person name="Fei J.J."/>
            <person name="Salam N."/>
            <person name="Kim C.J."/>
            <person name="Hozzein W.N."/>
            <person name="Xiao M."/>
            <person name="Huang H.Q."/>
            <person name="Li W.J."/>
        </authorList>
    </citation>
    <scope>NUCLEOTIDE SEQUENCE [LARGE SCALE GENOMIC DNA]</scope>
    <source>
        <strain evidence="3 4">YIM T102</strain>
    </source>
</reference>
<dbReference type="EC" id="4.2.3.-" evidence="2"/>
<proteinExistence type="inferred from homology"/>
<geneLocation type="plasmid" evidence="3">
    <name>unnamed1</name>
</geneLocation>
<dbReference type="PANTHER" id="PTHR35201:SF4">
    <property type="entry name" value="BETA-PINACENE SYNTHASE-RELATED"/>
    <property type="match status" value="1"/>
</dbReference>
<dbReference type="SFLD" id="SFLDS00005">
    <property type="entry name" value="Isoprenoid_Synthase_Type_I"/>
    <property type="match status" value="1"/>
</dbReference>
<keyword evidence="3" id="KW-0614">Plasmid</keyword>
<dbReference type="InterPro" id="IPR034686">
    <property type="entry name" value="Terpene_cyclase-like_2"/>
</dbReference>
<dbReference type="Gene3D" id="1.10.600.10">
    <property type="entry name" value="Farnesyl Diphosphate Synthase"/>
    <property type="match status" value="1"/>
</dbReference>
<evidence type="ECO:0000313" key="4">
    <source>
        <dbReference type="Proteomes" id="UP000664109"/>
    </source>
</evidence>
<dbReference type="RefSeq" id="WP_205378652.1">
    <property type="nucleotide sequence ID" value="NZ_JAFEJA010000003.1"/>
</dbReference>
<gene>
    <name evidence="3" type="ORF">JE024_38580</name>
</gene>
<dbReference type="SUPFAM" id="SSF48576">
    <property type="entry name" value="Terpenoid synthases"/>
    <property type="match status" value="1"/>
</dbReference>
<comment type="caution">
    <text evidence="3">The sequence shown here is derived from an EMBL/GenBank/DDBJ whole genome shotgun (WGS) entry which is preliminary data.</text>
</comment>
<evidence type="ECO:0000256" key="1">
    <source>
        <dbReference type="ARBA" id="ARBA00023239"/>
    </source>
</evidence>
<comment type="cofactor">
    <cofactor evidence="2">
        <name>Mg(2+)</name>
        <dbReference type="ChEBI" id="CHEBI:18420"/>
    </cofactor>
</comment>